<accession>A0A387B7M0</accession>
<gene>
    <name evidence="1" type="ORF">D7I46_00935</name>
</gene>
<protein>
    <submittedName>
        <fullName evidence="1">Uncharacterized protein</fullName>
    </submittedName>
</protein>
<reference evidence="1 2" key="1">
    <citation type="submission" date="2018-09" db="EMBL/GenBank/DDBJ databases">
        <title>Genome sequencing of strain 1JSPR-7.</title>
        <authorList>
            <person name="Heo J."/>
            <person name="Kim S.-J."/>
            <person name="Kwon S.-W."/>
        </authorList>
    </citation>
    <scope>NUCLEOTIDE SEQUENCE [LARGE SCALE GENOMIC DNA]</scope>
    <source>
        <strain evidence="1 2">1JSPR-7</strain>
    </source>
</reference>
<proteinExistence type="predicted"/>
<dbReference type="KEGG" id="lact:D7I46_00935"/>
<dbReference type="Proteomes" id="UP000269374">
    <property type="component" value="Chromosome"/>
</dbReference>
<organism evidence="1 2">
    <name type="scientific">Lactococcus allomyrinae</name>
    <dbReference type="NCBI Taxonomy" id="2419773"/>
    <lineage>
        <taxon>Bacteria</taxon>
        <taxon>Bacillati</taxon>
        <taxon>Bacillota</taxon>
        <taxon>Bacilli</taxon>
        <taxon>Lactobacillales</taxon>
        <taxon>Streptococcaceae</taxon>
        <taxon>Lactococcus</taxon>
    </lineage>
</organism>
<sequence>MLEKEVQPVLGIYLSEVKYSYDDYQEACWNMKLLSYYPVNLPWLKFWGKINEALFRYFYEDTDEGELEQLLNSHQTEFERLVIVDDLVLERLVIGFKILNSLASPTLVHARISFNRIAAEVGISLDDLEIFIPEMYSYYDWEDIDSEPENYDVTDLFASIDTIDKFNNQSQNQRELARFSKALDKTGHKVISYRFRDFQESEGKLFTRLFVYLLNVIAQRKRTKLRKYLLEYSNHSDYVQNSFGLRKQTDKKGRCYLHDDLIGQDFEIDEILKLYHLDVSKS</sequence>
<dbReference type="AlphaFoldDB" id="A0A387B7M0"/>
<name>A0A387B7M0_9LACT</name>
<dbReference type="EMBL" id="CP032627">
    <property type="protein sequence ID" value="AYF99774.1"/>
    <property type="molecule type" value="Genomic_DNA"/>
</dbReference>
<keyword evidence="2" id="KW-1185">Reference proteome</keyword>
<evidence type="ECO:0000313" key="2">
    <source>
        <dbReference type="Proteomes" id="UP000269374"/>
    </source>
</evidence>
<evidence type="ECO:0000313" key="1">
    <source>
        <dbReference type="EMBL" id="AYF99774.1"/>
    </source>
</evidence>